<evidence type="ECO:0000256" key="1">
    <source>
        <dbReference type="SAM" id="SignalP"/>
    </source>
</evidence>
<dbReference type="RefSeq" id="WP_067476690.1">
    <property type="nucleotide sequence ID" value="NZ_CP015961.1"/>
</dbReference>
<dbReference type="EMBL" id="CP015961">
    <property type="protein sequence ID" value="ANI93832.1"/>
    <property type="molecule type" value="Genomic_DNA"/>
</dbReference>
<protein>
    <submittedName>
        <fullName evidence="2">Uncharacterized protein</fullName>
    </submittedName>
</protein>
<keyword evidence="1" id="KW-0732">Signal</keyword>
<dbReference type="AlphaFoldDB" id="A0A173LRI7"/>
<organism evidence="2 3">
    <name type="scientific">Dietzia timorensis</name>
    <dbReference type="NCBI Taxonomy" id="499555"/>
    <lineage>
        <taxon>Bacteria</taxon>
        <taxon>Bacillati</taxon>
        <taxon>Actinomycetota</taxon>
        <taxon>Actinomycetes</taxon>
        <taxon>Mycobacteriales</taxon>
        <taxon>Dietziaceae</taxon>
        <taxon>Dietzia</taxon>
    </lineage>
</organism>
<dbReference type="Proteomes" id="UP000186104">
    <property type="component" value="Chromosome"/>
</dbReference>
<gene>
    <name evidence="2" type="ORF">BJL86_3073</name>
</gene>
<sequence>MFRIRRGALVAASSLSLVAGAAFIAPAASAASSVDVFQNPATVVGTGSASGSGGSAAPALQEFSLEVEQGASGVGIVSVADSEATCSSPGDELEVTWSNFTSGERGTFEVDACGTEPGESGESVEFGSGSINFSTRVLGPLSVQFGSAGTIGSLVPSAYLSGNGSFTLD</sequence>
<name>A0A173LRI7_9ACTN</name>
<dbReference type="KEGG" id="dtm:BJL86_3073"/>
<feature type="signal peptide" evidence="1">
    <location>
        <begin position="1"/>
        <end position="30"/>
    </location>
</feature>
<accession>A0A173LRI7</accession>
<evidence type="ECO:0000313" key="2">
    <source>
        <dbReference type="EMBL" id="ANI93832.1"/>
    </source>
</evidence>
<proteinExistence type="predicted"/>
<keyword evidence="3" id="KW-1185">Reference proteome</keyword>
<feature type="chain" id="PRO_5008008871" evidence="1">
    <location>
        <begin position="31"/>
        <end position="169"/>
    </location>
</feature>
<evidence type="ECO:0000313" key="3">
    <source>
        <dbReference type="Proteomes" id="UP000186104"/>
    </source>
</evidence>
<reference evidence="2 3" key="1">
    <citation type="submission" date="2016-06" db="EMBL/GenBank/DDBJ databases">
        <title>Complete genome sequence of a saline-alkali tolerant type strain Dietzia timorensis ID05-A0528T.</title>
        <authorList>
            <person name="Wu X."/>
        </authorList>
    </citation>
    <scope>NUCLEOTIDE SEQUENCE [LARGE SCALE GENOMIC DNA]</scope>
    <source>
        <strain evidence="2 3">ID05-A0528</strain>
    </source>
</reference>
<dbReference type="InterPro" id="IPR006311">
    <property type="entry name" value="TAT_signal"/>
</dbReference>
<dbReference type="PROSITE" id="PS51318">
    <property type="entry name" value="TAT"/>
    <property type="match status" value="1"/>
</dbReference>